<dbReference type="Proteomes" id="UP000183315">
    <property type="component" value="Unassembled WGS sequence"/>
</dbReference>
<dbReference type="InterPro" id="IPR050833">
    <property type="entry name" value="Poly_Biosynth_Transport"/>
</dbReference>
<accession>A0A1H6YGP8</accession>
<evidence type="ECO:0000256" key="3">
    <source>
        <dbReference type="ARBA" id="ARBA00022692"/>
    </source>
</evidence>
<feature type="transmembrane region" description="Helical" evidence="7">
    <location>
        <begin position="335"/>
        <end position="353"/>
    </location>
</feature>
<keyword evidence="2" id="KW-1003">Cell membrane</keyword>
<name>A0A1H6YGP8_9MICO</name>
<feature type="compositionally biased region" description="Basic and acidic residues" evidence="6">
    <location>
        <begin position="435"/>
        <end position="445"/>
    </location>
</feature>
<feature type="region of interest" description="Disordered" evidence="6">
    <location>
        <begin position="430"/>
        <end position="459"/>
    </location>
</feature>
<dbReference type="AlphaFoldDB" id="A0A1H6YGP8"/>
<evidence type="ECO:0000256" key="6">
    <source>
        <dbReference type="SAM" id="MobiDB-lite"/>
    </source>
</evidence>
<gene>
    <name evidence="8" type="ORF">SAMN05421637_1736</name>
</gene>
<comment type="subcellular location">
    <subcellularLocation>
        <location evidence="1">Cell membrane</location>
        <topology evidence="1">Multi-pass membrane protein</topology>
    </subcellularLocation>
</comment>
<proteinExistence type="predicted"/>
<evidence type="ECO:0000256" key="2">
    <source>
        <dbReference type="ARBA" id="ARBA00022475"/>
    </source>
</evidence>
<evidence type="ECO:0000313" key="9">
    <source>
        <dbReference type="Proteomes" id="UP000183315"/>
    </source>
</evidence>
<dbReference type="RefSeq" id="WP_161786620.1">
    <property type="nucleotide sequence ID" value="NZ_BBLU01000004.1"/>
</dbReference>
<feature type="transmembrane region" description="Helical" evidence="7">
    <location>
        <begin position="194"/>
        <end position="217"/>
    </location>
</feature>
<evidence type="ECO:0000256" key="5">
    <source>
        <dbReference type="ARBA" id="ARBA00023136"/>
    </source>
</evidence>
<feature type="transmembrane region" description="Helical" evidence="7">
    <location>
        <begin position="137"/>
        <end position="154"/>
    </location>
</feature>
<dbReference type="PANTHER" id="PTHR30250">
    <property type="entry name" value="PST FAMILY PREDICTED COLANIC ACID TRANSPORTER"/>
    <property type="match status" value="1"/>
</dbReference>
<evidence type="ECO:0000256" key="7">
    <source>
        <dbReference type="SAM" id="Phobius"/>
    </source>
</evidence>
<dbReference type="STRING" id="1043493.SAMN05421637_1736"/>
<evidence type="ECO:0000313" key="8">
    <source>
        <dbReference type="EMBL" id="SEJ40483.1"/>
    </source>
</evidence>
<dbReference type="EMBL" id="FNZI01000003">
    <property type="protein sequence ID" value="SEJ40483.1"/>
    <property type="molecule type" value="Genomic_DNA"/>
</dbReference>
<feature type="compositionally biased region" description="Polar residues" evidence="6">
    <location>
        <begin position="450"/>
        <end position="459"/>
    </location>
</feature>
<feature type="transmembrane region" description="Helical" evidence="7">
    <location>
        <begin position="310"/>
        <end position="329"/>
    </location>
</feature>
<feature type="transmembrane region" description="Helical" evidence="7">
    <location>
        <begin position="36"/>
        <end position="57"/>
    </location>
</feature>
<feature type="transmembrane region" description="Helical" evidence="7">
    <location>
        <begin position="107"/>
        <end position="125"/>
    </location>
</feature>
<keyword evidence="4 7" id="KW-1133">Transmembrane helix</keyword>
<protein>
    <submittedName>
        <fullName evidence="8">Membrane protein involved in the export of O-antigen and teichoic acid</fullName>
    </submittedName>
</protein>
<reference evidence="9" key="1">
    <citation type="submission" date="2016-10" db="EMBL/GenBank/DDBJ databases">
        <authorList>
            <person name="Varghese N."/>
        </authorList>
    </citation>
    <scope>NUCLEOTIDE SEQUENCE [LARGE SCALE GENOMIC DNA]</scope>
    <source>
        <strain evidence="9">DSM 24868</strain>
    </source>
</reference>
<evidence type="ECO:0000256" key="4">
    <source>
        <dbReference type="ARBA" id="ARBA00022989"/>
    </source>
</evidence>
<keyword evidence="9" id="KW-1185">Reference proteome</keyword>
<feature type="transmembrane region" description="Helical" evidence="7">
    <location>
        <begin position="166"/>
        <end position="188"/>
    </location>
</feature>
<organism evidence="8 9">
    <name type="scientific">Demequina mangrovi</name>
    <dbReference type="NCBI Taxonomy" id="1043493"/>
    <lineage>
        <taxon>Bacteria</taxon>
        <taxon>Bacillati</taxon>
        <taxon>Actinomycetota</taxon>
        <taxon>Actinomycetes</taxon>
        <taxon>Micrococcales</taxon>
        <taxon>Demequinaceae</taxon>
        <taxon>Demequina</taxon>
    </lineage>
</organism>
<evidence type="ECO:0000256" key="1">
    <source>
        <dbReference type="ARBA" id="ARBA00004651"/>
    </source>
</evidence>
<feature type="transmembrane region" description="Helical" evidence="7">
    <location>
        <begin position="399"/>
        <end position="420"/>
    </location>
</feature>
<dbReference type="Pfam" id="PF13440">
    <property type="entry name" value="Polysacc_synt_3"/>
    <property type="match status" value="1"/>
</dbReference>
<sequence length="459" mass="47846">MRLTGCSYPARHEECATFHNLLLKARQLRNSPHLKHTGVTAAVTYVGVATSLLSAPLVARTLGADGRGMVASATAVITTLAVAAFLGLPRGMGLRFAQQDERSNSGLVVIGGLGVIAAVAAVLAAPHLSNDNPQTTALIRIASLVLVFAGYGRLGDEIAMIQGRYVLHNVIRSATLVLPSTVQILLFATGHLTVASAFAAMLAGQVLAIGMGAVTAVMDLRSASTAPTPWAFSIRHWSNTVIEALTGNLDVVLLAAWSHPAEVGVYAVSVTVANATGGLTQALNQTHYARFAAAVRRGERVSLKRASRTGLALSVTVGTVAAIGLWFAAEPVFGPDFAALPAIGALMIVARAIQDQWRLRVFHASATQKNGMVAPASVAGLVVLVSASALLHAEGMLDARMMAATMIAMGAFRVGLYGLLSRRKSAKIRARVGRAQRDPAVENEHPATAAKSQTEPGAR</sequence>
<feature type="transmembrane region" description="Helical" evidence="7">
    <location>
        <begin position="69"/>
        <end position="86"/>
    </location>
</feature>
<feature type="transmembrane region" description="Helical" evidence="7">
    <location>
        <begin position="373"/>
        <end position="393"/>
    </location>
</feature>
<dbReference type="GO" id="GO:0005886">
    <property type="term" value="C:plasma membrane"/>
    <property type="evidence" value="ECO:0007669"/>
    <property type="project" value="UniProtKB-SubCell"/>
</dbReference>
<keyword evidence="5 7" id="KW-0472">Membrane</keyword>
<keyword evidence="3 7" id="KW-0812">Transmembrane</keyword>
<dbReference type="PANTHER" id="PTHR30250:SF11">
    <property type="entry name" value="O-ANTIGEN TRANSPORTER-RELATED"/>
    <property type="match status" value="1"/>
</dbReference>